<evidence type="ECO:0008006" key="3">
    <source>
        <dbReference type="Google" id="ProtNLM"/>
    </source>
</evidence>
<reference evidence="1 2" key="1">
    <citation type="submission" date="2016-10" db="EMBL/GenBank/DDBJ databases">
        <authorList>
            <person name="de Groot N.N."/>
        </authorList>
    </citation>
    <scope>NUCLEOTIDE SEQUENCE [LARGE SCALE GENOMIC DNA]</scope>
    <source>
        <strain evidence="1 2">DSM 16859</strain>
    </source>
</reference>
<dbReference type="EMBL" id="FOGZ01000004">
    <property type="protein sequence ID" value="SER63150.1"/>
    <property type="molecule type" value="Genomic_DNA"/>
</dbReference>
<dbReference type="Pfam" id="PF11248">
    <property type="entry name" value="DUF3046"/>
    <property type="match status" value="1"/>
</dbReference>
<evidence type="ECO:0000313" key="1">
    <source>
        <dbReference type="EMBL" id="SER63150.1"/>
    </source>
</evidence>
<dbReference type="InterPro" id="IPR021408">
    <property type="entry name" value="DUF3046"/>
</dbReference>
<keyword evidence="2" id="KW-1185">Reference proteome</keyword>
<sequence>MTEQLGEDYARVWADQVVLGELGNRTVKEAIEAKVAFKTIWLGVWHFLELPAHDR</sequence>
<evidence type="ECO:0000313" key="2">
    <source>
        <dbReference type="Proteomes" id="UP000198815"/>
    </source>
</evidence>
<name>A0A1H9QRT8_9ACTN</name>
<proteinExistence type="predicted"/>
<gene>
    <name evidence="1" type="ORF">SAMN05443377_10482</name>
</gene>
<protein>
    <recommendedName>
        <fullName evidence="3">DUF3046 domain-containing protein</fullName>
    </recommendedName>
</protein>
<dbReference type="Proteomes" id="UP000198815">
    <property type="component" value="Unassembled WGS sequence"/>
</dbReference>
<dbReference type="STRING" id="64702.SAMN05443377_10482"/>
<accession>A0A1H9QRT8</accession>
<dbReference type="AlphaFoldDB" id="A0A1H9QRT8"/>
<organism evidence="1 2">
    <name type="scientific">Propionibacterium cyclohexanicum</name>
    <dbReference type="NCBI Taxonomy" id="64702"/>
    <lineage>
        <taxon>Bacteria</taxon>
        <taxon>Bacillati</taxon>
        <taxon>Actinomycetota</taxon>
        <taxon>Actinomycetes</taxon>
        <taxon>Propionibacteriales</taxon>
        <taxon>Propionibacteriaceae</taxon>
        <taxon>Propionibacterium</taxon>
    </lineage>
</organism>